<dbReference type="GO" id="GO:0070382">
    <property type="term" value="C:exocytic vesicle"/>
    <property type="evidence" value="ECO:0007669"/>
    <property type="project" value="TreeGrafter"/>
</dbReference>
<dbReference type="InterPro" id="IPR043567">
    <property type="entry name" value="SYTL1-5_C2B"/>
</dbReference>
<dbReference type="SMART" id="SM00239">
    <property type="entry name" value="C2"/>
    <property type="match status" value="2"/>
</dbReference>
<dbReference type="GeneTree" id="ENSGT00940000166822"/>
<evidence type="ECO:0000256" key="5">
    <source>
        <dbReference type="ARBA" id="ARBA00023136"/>
    </source>
</evidence>
<evidence type="ECO:0000256" key="2">
    <source>
        <dbReference type="ARBA" id="ARBA00022475"/>
    </source>
</evidence>
<keyword evidence="4" id="KW-0677">Repeat</keyword>
<dbReference type="InParanoid" id="A0A3Q3MQ90"/>
<dbReference type="PROSITE" id="PS50004">
    <property type="entry name" value="C2"/>
    <property type="match status" value="2"/>
</dbReference>
<dbReference type="SUPFAM" id="SSF49562">
    <property type="entry name" value="C2 domain (Calcium/lipid-binding domain, CaLB)"/>
    <property type="match status" value="2"/>
</dbReference>
<dbReference type="STRING" id="205130.ENSMAMP00000024966"/>
<evidence type="ECO:0000259" key="8">
    <source>
        <dbReference type="PROSITE" id="PS50004"/>
    </source>
</evidence>
<organism evidence="9 10">
    <name type="scientific">Mastacembelus armatus</name>
    <name type="common">zig-zag eel</name>
    <dbReference type="NCBI Taxonomy" id="205130"/>
    <lineage>
        <taxon>Eukaryota</taxon>
        <taxon>Metazoa</taxon>
        <taxon>Chordata</taxon>
        <taxon>Craniata</taxon>
        <taxon>Vertebrata</taxon>
        <taxon>Euteleostomi</taxon>
        <taxon>Actinopterygii</taxon>
        <taxon>Neopterygii</taxon>
        <taxon>Teleostei</taxon>
        <taxon>Neoteleostei</taxon>
        <taxon>Acanthomorphata</taxon>
        <taxon>Anabantaria</taxon>
        <taxon>Synbranchiformes</taxon>
        <taxon>Mastacembelidae</taxon>
        <taxon>Mastacembelus</taxon>
    </lineage>
</organism>
<name>A0A3Q3MQ90_9TELE</name>
<feature type="domain" description="C2" evidence="8">
    <location>
        <begin position="202"/>
        <end position="330"/>
    </location>
</feature>
<keyword evidence="5" id="KW-0472">Membrane</keyword>
<protein>
    <recommendedName>
        <fullName evidence="6">Synaptotagmin-like protein 2</fullName>
    </recommendedName>
</protein>
<dbReference type="Ensembl" id="ENSMAMT00000025608.2">
    <property type="protein sequence ID" value="ENSMAMP00000024966.2"/>
    <property type="gene ID" value="ENSMAMG00000016764.2"/>
</dbReference>
<dbReference type="Pfam" id="PF00168">
    <property type="entry name" value="C2"/>
    <property type="match status" value="2"/>
</dbReference>
<evidence type="ECO:0000256" key="7">
    <source>
        <dbReference type="SAM" id="MobiDB-lite"/>
    </source>
</evidence>
<dbReference type="GO" id="GO:0005886">
    <property type="term" value="C:plasma membrane"/>
    <property type="evidence" value="ECO:0007669"/>
    <property type="project" value="UniProtKB-SubCell"/>
</dbReference>
<dbReference type="FunFam" id="2.60.40.150:FF:000040">
    <property type="entry name" value="synaptotagmin-like protein 2 isoform X2"/>
    <property type="match status" value="1"/>
</dbReference>
<dbReference type="Gene3D" id="2.60.40.150">
    <property type="entry name" value="C2 domain"/>
    <property type="match status" value="2"/>
</dbReference>
<sequence>MSKSVPSFLQEEDPDRDGDSTYEDSYSRGSSSMTNLTHSSGMASLSSLSGSVMTIYSGDLGNIEVQGNIHFSINYIQKLREFHIFVAECRDLAAADLKRGRSDPYVKSYLVPDKANLGKRKTSVKKKTLNPTFNEILRYRVRMEYLRTQTLILSVWHHGTFGRNSFLGEVDVDLSKWDFDHTQMNYLILKARTIPTLAPSTGRGEMKLAIRFMPQINSIKDAPNTGEIHIWVKECKNLPLIRAAIDPYVKCFVLPDTSRKSRQKTRVLRRTADPVFNHTMVYDGIRDADLSEACVELTVWDRDRLASNLLGGLRVGAGTGKSYGALVDWMDSTSNEAALWDRMMASPNQWVEDVLPLRILNATKTALK</sequence>
<feature type="region of interest" description="Disordered" evidence="7">
    <location>
        <begin position="1"/>
        <end position="36"/>
    </location>
</feature>
<keyword evidence="3" id="KW-0268">Exocytosis</keyword>
<dbReference type="PANTHER" id="PTHR45716">
    <property type="entry name" value="BITESIZE, ISOFORM I"/>
    <property type="match status" value="1"/>
</dbReference>
<evidence type="ECO:0000313" key="10">
    <source>
        <dbReference type="Proteomes" id="UP000261640"/>
    </source>
</evidence>
<dbReference type="InterPro" id="IPR000008">
    <property type="entry name" value="C2_dom"/>
</dbReference>
<dbReference type="AlphaFoldDB" id="A0A3Q3MQ90"/>
<keyword evidence="2" id="KW-1003">Cell membrane</keyword>
<dbReference type="CDD" id="cd08393">
    <property type="entry name" value="C2A_SLP-1_2"/>
    <property type="match status" value="1"/>
</dbReference>
<evidence type="ECO:0000256" key="1">
    <source>
        <dbReference type="ARBA" id="ARBA00004236"/>
    </source>
</evidence>
<evidence type="ECO:0000313" key="9">
    <source>
        <dbReference type="Ensembl" id="ENSMAMP00000024966.2"/>
    </source>
</evidence>
<dbReference type="Proteomes" id="UP000261640">
    <property type="component" value="Unplaced"/>
</dbReference>
<dbReference type="PANTHER" id="PTHR45716:SF5">
    <property type="entry name" value="SYNAPTOTAGMIN-LIKE PROTEIN 2"/>
    <property type="match status" value="1"/>
</dbReference>
<dbReference type="FunFam" id="2.60.40.150:FF:000006">
    <property type="entry name" value="Synaptotagmin-like 5, isoform CRA_a"/>
    <property type="match status" value="1"/>
</dbReference>
<reference evidence="9" key="2">
    <citation type="submission" date="2025-09" db="UniProtKB">
        <authorList>
            <consortium name="Ensembl"/>
        </authorList>
    </citation>
    <scope>IDENTIFICATION</scope>
</reference>
<proteinExistence type="predicted"/>
<evidence type="ECO:0000256" key="4">
    <source>
        <dbReference type="ARBA" id="ARBA00022737"/>
    </source>
</evidence>
<accession>A0A3Q3MQ90</accession>
<comment type="subcellular location">
    <subcellularLocation>
        <location evidence="1">Cell membrane</location>
    </subcellularLocation>
</comment>
<evidence type="ECO:0000256" key="3">
    <source>
        <dbReference type="ARBA" id="ARBA00022483"/>
    </source>
</evidence>
<dbReference type="CDD" id="cd04020">
    <property type="entry name" value="C2B_SLP_1-2-3-4"/>
    <property type="match status" value="1"/>
</dbReference>
<dbReference type="GO" id="GO:0042043">
    <property type="term" value="F:neurexin family protein binding"/>
    <property type="evidence" value="ECO:0007669"/>
    <property type="project" value="TreeGrafter"/>
</dbReference>
<reference evidence="9" key="1">
    <citation type="submission" date="2025-08" db="UniProtKB">
        <authorList>
            <consortium name="Ensembl"/>
        </authorList>
    </citation>
    <scope>IDENTIFICATION</scope>
</reference>
<feature type="compositionally biased region" description="Polar residues" evidence="7">
    <location>
        <begin position="23"/>
        <end position="36"/>
    </location>
</feature>
<feature type="domain" description="C2" evidence="8">
    <location>
        <begin position="65"/>
        <end position="187"/>
    </location>
</feature>
<dbReference type="InterPro" id="IPR035892">
    <property type="entry name" value="C2_domain_sf"/>
</dbReference>
<feature type="compositionally biased region" description="Acidic residues" evidence="7">
    <location>
        <begin position="10"/>
        <end position="22"/>
    </location>
</feature>
<keyword evidence="10" id="KW-1185">Reference proteome</keyword>
<evidence type="ECO:0000256" key="6">
    <source>
        <dbReference type="ARBA" id="ARBA00072164"/>
    </source>
</evidence>
<dbReference type="GO" id="GO:0006887">
    <property type="term" value="P:exocytosis"/>
    <property type="evidence" value="ECO:0007669"/>
    <property type="project" value="UniProtKB-KW"/>
</dbReference>